<accession>A0AAU8HUN3</accession>
<reference evidence="12" key="1">
    <citation type="journal article" date="2018" name="Antonie Van Leeuwenhoek">
        <title>Proteinivorax hydrogeniformans sp. nov., an anaerobic, haloalkaliphilic bacterium fermenting proteinaceous compounds with high hydrogen production.</title>
        <authorList>
            <person name="Boltyanskaya Y."/>
            <person name="Detkova E."/>
            <person name="Pimenov N."/>
            <person name="Kevbrin V."/>
        </authorList>
    </citation>
    <scope>NUCLEOTIDE SEQUENCE</scope>
    <source>
        <strain evidence="12">Z-710</strain>
    </source>
</reference>
<feature type="transmembrane region" description="Helical" evidence="10">
    <location>
        <begin position="277"/>
        <end position="298"/>
    </location>
</feature>
<evidence type="ECO:0000256" key="6">
    <source>
        <dbReference type="ARBA" id="ARBA00023136"/>
    </source>
</evidence>
<comment type="subcellular location">
    <subcellularLocation>
        <location evidence="1">Cell membrane</location>
        <topology evidence="1">Multi-pass membrane protein</topology>
    </subcellularLocation>
</comment>
<keyword evidence="7 8" id="KW-0807">Transducer</keyword>
<evidence type="ECO:0000313" key="12">
    <source>
        <dbReference type="EMBL" id="XCI29069.1"/>
    </source>
</evidence>
<proteinExistence type="predicted"/>
<dbReference type="GO" id="GO:0005886">
    <property type="term" value="C:plasma membrane"/>
    <property type="evidence" value="ECO:0007669"/>
    <property type="project" value="UniProtKB-SubCell"/>
</dbReference>
<dbReference type="PANTHER" id="PTHR32089:SF112">
    <property type="entry name" value="LYSOZYME-LIKE PROTEIN-RELATED"/>
    <property type="match status" value="1"/>
</dbReference>
<evidence type="ECO:0000256" key="7">
    <source>
        <dbReference type="ARBA" id="ARBA00023224"/>
    </source>
</evidence>
<evidence type="ECO:0000256" key="5">
    <source>
        <dbReference type="ARBA" id="ARBA00022989"/>
    </source>
</evidence>
<dbReference type="EMBL" id="CP159485">
    <property type="protein sequence ID" value="XCI29069.1"/>
    <property type="molecule type" value="Genomic_DNA"/>
</dbReference>
<dbReference type="Gene3D" id="3.30.450.20">
    <property type="entry name" value="PAS domain"/>
    <property type="match status" value="2"/>
</dbReference>
<dbReference type="Gene3D" id="1.10.287.950">
    <property type="entry name" value="Methyl-accepting chemotaxis protein"/>
    <property type="match status" value="1"/>
</dbReference>
<evidence type="ECO:0000256" key="2">
    <source>
        <dbReference type="ARBA" id="ARBA00022475"/>
    </source>
</evidence>
<dbReference type="Pfam" id="PF00015">
    <property type="entry name" value="MCPsignal"/>
    <property type="match status" value="1"/>
</dbReference>
<dbReference type="GO" id="GO:0006935">
    <property type="term" value="P:chemotaxis"/>
    <property type="evidence" value="ECO:0007669"/>
    <property type="project" value="UniProtKB-KW"/>
</dbReference>
<evidence type="ECO:0000256" key="10">
    <source>
        <dbReference type="SAM" id="Phobius"/>
    </source>
</evidence>
<keyword evidence="5 10" id="KW-1133">Transmembrane helix</keyword>
<dbReference type="GO" id="GO:0007165">
    <property type="term" value="P:signal transduction"/>
    <property type="evidence" value="ECO:0007669"/>
    <property type="project" value="UniProtKB-KW"/>
</dbReference>
<dbReference type="Pfam" id="PF02743">
    <property type="entry name" value="dCache_1"/>
    <property type="match status" value="1"/>
</dbReference>
<dbReference type="SUPFAM" id="SSF58104">
    <property type="entry name" value="Methyl-accepting chemotaxis protein (MCP) signaling domain"/>
    <property type="match status" value="1"/>
</dbReference>
<reference evidence="12" key="2">
    <citation type="submission" date="2024-06" db="EMBL/GenBank/DDBJ databases">
        <authorList>
            <person name="Petrova K.O."/>
            <person name="Toshchakov S.V."/>
            <person name="Boltjanskaja Y.V."/>
            <person name="Kevbrin V.V."/>
        </authorList>
    </citation>
    <scope>NUCLEOTIDE SEQUENCE</scope>
    <source>
        <strain evidence="12">Z-710</strain>
    </source>
</reference>
<sequence length="683" mass="74763">MRGLKGKITATFLVVSLLLLSGVGMILYITATSMANDLSENLNTEIIDSYSQNIESLLERKISEAYVISQNQDIKEMEPEKSSPFLMNVLQNTDFSTLSLVFPDGQAYDADLQTYDFSSSEYMSAIFEEGEDYYITNPFPSSMDGRMLVVIAHGIDNEQGERVGAISGSIYLSDLTMLLEDISVSGAGFGWLLGEDGTILAHPDGDMVGQKLGAGDYYSDITVGDINQTRSGLLDVEIGGERTVLLNSPISNTQGWNLMLEIHWGQLLAGMDTFRNVSILILILAVLLSTVAATWIAFTISNPIMAVANNLKKLAQYDLTQIEDKKLLKCAKRKDEIGDMVNAGNQMQKNMISLIQKISQASEELASSSQQLTSTSKDSSKASDEVARAIEEIANSTSEQAAETTDGATAINELGSYITTDQEYLKHLNEGVESVDKYQQRGQHSMEGLLATTKENREVTSSFKGVVIDTKKSTEEIENASSMIQDIAEQTSLLALNAAIEAARAGESGKGFAVVADEIRKLSEQSNQFTLDIAKIIEGLSIKVDNAVNDMEKIDQITAKQEEQALQTKEGFDDIQKYLEEMKEDIKNLNHSGGQMLKKRDEILTLIERISAIAQQNAASTEEISASVEEQTAAMAEISTASYTLSELADEMTTAVRQFKLDSSNQQESDLKEQSNNSQENNS</sequence>
<feature type="region of interest" description="Disordered" evidence="9">
    <location>
        <begin position="661"/>
        <end position="683"/>
    </location>
</feature>
<keyword evidence="6 10" id="KW-0472">Membrane</keyword>
<dbReference type="AlphaFoldDB" id="A0AAU8HUN3"/>
<feature type="transmembrane region" description="Helical" evidence="10">
    <location>
        <begin position="12"/>
        <end position="31"/>
    </location>
</feature>
<dbReference type="InterPro" id="IPR004089">
    <property type="entry name" value="MCPsignal_dom"/>
</dbReference>
<evidence type="ECO:0000256" key="8">
    <source>
        <dbReference type="PROSITE-ProRule" id="PRU00284"/>
    </source>
</evidence>
<organism evidence="12">
    <name type="scientific">Proteinivorax hydrogeniformans</name>
    <dbReference type="NCBI Taxonomy" id="1826727"/>
    <lineage>
        <taxon>Bacteria</taxon>
        <taxon>Bacillati</taxon>
        <taxon>Bacillota</taxon>
        <taxon>Clostridia</taxon>
        <taxon>Eubacteriales</taxon>
        <taxon>Proteinivoracaceae</taxon>
        <taxon>Proteinivorax</taxon>
    </lineage>
</organism>
<evidence type="ECO:0000256" key="1">
    <source>
        <dbReference type="ARBA" id="ARBA00004651"/>
    </source>
</evidence>
<keyword evidence="4 10" id="KW-0812">Transmembrane</keyword>
<dbReference type="RefSeq" id="WP_353893618.1">
    <property type="nucleotide sequence ID" value="NZ_CP159485.1"/>
</dbReference>
<dbReference type="InterPro" id="IPR033479">
    <property type="entry name" value="dCache_1"/>
</dbReference>
<gene>
    <name evidence="12" type="ORF">PRVXH_000369</name>
</gene>
<feature type="compositionally biased region" description="Low complexity" evidence="9">
    <location>
        <begin position="674"/>
        <end position="683"/>
    </location>
</feature>
<dbReference type="PANTHER" id="PTHR32089">
    <property type="entry name" value="METHYL-ACCEPTING CHEMOTAXIS PROTEIN MCPB"/>
    <property type="match status" value="1"/>
</dbReference>
<keyword evidence="3" id="KW-0145">Chemotaxis</keyword>
<dbReference type="CDD" id="cd12912">
    <property type="entry name" value="PDC2_MCP_like"/>
    <property type="match status" value="1"/>
</dbReference>
<protein>
    <submittedName>
        <fullName evidence="12">Methyl-accepting chemotaxis protein</fullName>
    </submittedName>
</protein>
<name>A0AAU8HUN3_9FIRM</name>
<feature type="domain" description="Methyl-accepting transducer" evidence="11">
    <location>
        <begin position="375"/>
        <end position="632"/>
    </location>
</feature>
<dbReference type="SMART" id="SM00283">
    <property type="entry name" value="MA"/>
    <property type="match status" value="1"/>
</dbReference>
<evidence type="ECO:0000259" key="11">
    <source>
        <dbReference type="PROSITE" id="PS50111"/>
    </source>
</evidence>
<dbReference type="PROSITE" id="PS50111">
    <property type="entry name" value="CHEMOTAXIS_TRANSDUC_2"/>
    <property type="match status" value="1"/>
</dbReference>
<evidence type="ECO:0000256" key="3">
    <source>
        <dbReference type="ARBA" id="ARBA00022500"/>
    </source>
</evidence>
<keyword evidence="2" id="KW-1003">Cell membrane</keyword>
<evidence type="ECO:0000256" key="9">
    <source>
        <dbReference type="SAM" id="MobiDB-lite"/>
    </source>
</evidence>
<evidence type="ECO:0000256" key="4">
    <source>
        <dbReference type="ARBA" id="ARBA00022692"/>
    </source>
</evidence>
<dbReference type="CDD" id="cd12914">
    <property type="entry name" value="PDC1_DGC_like"/>
    <property type="match status" value="1"/>
</dbReference>